<keyword evidence="6" id="KW-0133">Cell shape</keyword>
<dbReference type="Gene3D" id="2.60.40.10">
    <property type="entry name" value="Immunoglobulins"/>
    <property type="match status" value="17"/>
</dbReference>
<dbReference type="InterPro" id="IPR036116">
    <property type="entry name" value="FN3_sf"/>
</dbReference>
<keyword evidence="4" id="KW-0677">Repeat</keyword>
<feature type="domain" description="Fibronectin type-II" evidence="13">
    <location>
        <begin position="353"/>
        <end position="401"/>
    </location>
</feature>
<dbReference type="GO" id="GO:0007160">
    <property type="term" value="P:cell-matrix adhesion"/>
    <property type="evidence" value="ECO:0007669"/>
    <property type="project" value="TreeGrafter"/>
</dbReference>
<dbReference type="FunFam" id="2.60.40.10:FF:000099">
    <property type="entry name" value="Fibronectin 1"/>
    <property type="match status" value="4"/>
</dbReference>
<evidence type="ECO:0000256" key="1">
    <source>
        <dbReference type="ARBA" id="ARBA00020368"/>
    </source>
</evidence>
<reference evidence="14" key="2">
    <citation type="submission" date="2025-09" db="UniProtKB">
        <authorList>
            <consortium name="Ensembl"/>
        </authorList>
    </citation>
    <scope>IDENTIFICATION</scope>
</reference>
<dbReference type="CDD" id="cd00061">
    <property type="entry name" value="FN1"/>
    <property type="match status" value="11"/>
</dbReference>
<keyword evidence="8" id="KW-0325">Glycoprotein</keyword>
<feature type="domain" description="Fibronectin type-I" evidence="12">
    <location>
        <begin position="46"/>
        <end position="85"/>
    </location>
</feature>
<dbReference type="PROSITE" id="PS51092">
    <property type="entry name" value="FN2_2"/>
    <property type="match status" value="2"/>
</dbReference>
<evidence type="ECO:0000256" key="3">
    <source>
        <dbReference type="ARBA" id="ARBA00022674"/>
    </source>
</evidence>
<feature type="domain" description="Fibronectin type-III" evidence="11">
    <location>
        <begin position="1267"/>
        <end position="1355"/>
    </location>
</feature>
<dbReference type="FunFam" id="2.10.70.10:FF:000004">
    <property type="entry name" value="Fibronectin 1"/>
    <property type="match status" value="1"/>
</dbReference>
<dbReference type="PRINTS" id="PR00013">
    <property type="entry name" value="FNTYPEII"/>
</dbReference>
<evidence type="ECO:0000256" key="10">
    <source>
        <dbReference type="SAM" id="SignalP"/>
    </source>
</evidence>
<feature type="domain" description="Fibronectin type-I" evidence="12">
    <location>
        <begin position="134"/>
        <end position="177"/>
    </location>
</feature>
<keyword evidence="5" id="KW-0130">Cell adhesion</keyword>
<dbReference type="FunFam" id="2.10.70.10:FF:000006">
    <property type="entry name" value="Fibronectin 1"/>
    <property type="match status" value="2"/>
</dbReference>
<dbReference type="CDD" id="cd00062">
    <property type="entry name" value="FN2"/>
    <property type="match status" value="2"/>
</dbReference>
<dbReference type="PANTHER" id="PTHR46708">
    <property type="entry name" value="TENASCIN"/>
    <property type="match status" value="1"/>
</dbReference>
<dbReference type="GO" id="GO:0008201">
    <property type="term" value="F:heparin binding"/>
    <property type="evidence" value="ECO:0007669"/>
    <property type="project" value="UniProtKB-KW"/>
</dbReference>
<dbReference type="SUPFAM" id="SSF57440">
    <property type="entry name" value="Kringle-like"/>
    <property type="match status" value="2"/>
</dbReference>
<feature type="chain" id="PRO_5017487702" description="Fibronectin" evidence="10">
    <location>
        <begin position="22"/>
        <end position="2466"/>
    </location>
</feature>
<dbReference type="PROSITE" id="PS51091">
    <property type="entry name" value="FN1_2"/>
    <property type="match status" value="11"/>
</dbReference>
<dbReference type="GeneTree" id="ENSGT00940000155126"/>
<dbReference type="SMART" id="SM00059">
    <property type="entry name" value="FN2"/>
    <property type="match status" value="2"/>
</dbReference>
<feature type="domain" description="Fibronectin type-III" evidence="11">
    <location>
        <begin position="1723"/>
        <end position="1811"/>
    </location>
</feature>
<dbReference type="Ensembl" id="ENSPKIT00000005005.1">
    <property type="protein sequence ID" value="ENSPKIP00000024300.1"/>
    <property type="gene ID" value="ENSPKIG00000006068.1"/>
</dbReference>
<feature type="domain" description="Fibronectin type-III" evidence="11">
    <location>
        <begin position="715"/>
        <end position="807"/>
    </location>
</feature>
<dbReference type="SUPFAM" id="SSF57603">
    <property type="entry name" value="FnI-like domain"/>
    <property type="match status" value="12"/>
</dbReference>
<dbReference type="InterPro" id="IPR013783">
    <property type="entry name" value="Ig-like_fold"/>
</dbReference>
<dbReference type="GO" id="GO:0006953">
    <property type="term" value="P:acute-phase response"/>
    <property type="evidence" value="ECO:0007669"/>
    <property type="project" value="UniProtKB-KW"/>
</dbReference>
<dbReference type="Gene3D" id="2.10.70.10">
    <property type="entry name" value="Complement Module, domain 1"/>
    <property type="match status" value="12"/>
</dbReference>
<accession>A0A3B3S2E4</accession>
<reference evidence="14" key="1">
    <citation type="submission" date="2025-08" db="UniProtKB">
        <authorList>
            <consortium name="Ensembl"/>
        </authorList>
    </citation>
    <scope>IDENTIFICATION</scope>
</reference>
<keyword evidence="7 9" id="KW-1015">Disulfide bond</keyword>
<feature type="domain" description="Fibronectin type-I" evidence="12">
    <location>
        <begin position="466"/>
        <end position="510"/>
    </location>
</feature>
<dbReference type="Pfam" id="PF00041">
    <property type="entry name" value="fn3"/>
    <property type="match status" value="16"/>
</dbReference>
<dbReference type="GO" id="GO:0008360">
    <property type="term" value="P:regulation of cell shape"/>
    <property type="evidence" value="ECO:0007669"/>
    <property type="project" value="UniProtKB-KW"/>
</dbReference>
<evidence type="ECO:0000256" key="4">
    <source>
        <dbReference type="ARBA" id="ARBA00022737"/>
    </source>
</evidence>
<dbReference type="GO" id="GO:0043394">
    <property type="term" value="F:proteoglycan binding"/>
    <property type="evidence" value="ECO:0007669"/>
    <property type="project" value="TreeGrafter"/>
</dbReference>
<evidence type="ECO:0000313" key="14">
    <source>
        <dbReference type="Ensembl" id="ENSPKIP00000024300.1"/>
    </source>
</evidence>
<evidence type="ECO:0000256" key="2">
    <source>
        <dbReference type="ARBA" id="ARBA00022486"/>
    </source>
</evidence>
<feature type="disulfide bond" evidence="9">
    <location>
        <begin position="372"/>
        <end position="399"/>
    </location>
</feature>
<dbReference type="STRING" id="1676925.ENSPKIP00000024300"/>
<feature type="domain" description="Fibronectin type-I" evidence="12">
    <location>
        <begin position="224"/>
        <end position="268"/>
    </location>
</feature>
<evidence type="ECO:0000259" key="12">
    <source>
        <dbReference type="PROSITE" id="PS51091"/>
    </source>
</evidence>
<dbReference type="GO" id="GO:0005201">
    <property type="term" value="F:extracellular matrix structural constituent"/>
    <property type="evidence" value="ECO:0007669"/>
    <property type="project" value="TreeGrafter"/>
</dbReference>
<dbReference type="FunFam" id="2.10.70.10:FF:000007">
    <property type="entry name" value="Fibronectin 1"/>
    <property type="match status" value="2"/>
</dbReference>
<feature type="domain" description="Fibronectin type-III" evidence="11">
    <location>
        <begin position="808"/>
        <end position="897"/>
    </location>
</feature>
<feature type="domain" description="Fibronectin type-III" evidence="11">
    <location>
        <begin position="1812"/>
        <end position="1902"/>
    </location>
</feature>
<feature type="domain" description="Fibronectin type-III" evidence="11">
    <location>
        <begin position="1172"/>
        <end position="1266"/>
    </location>
</feature>
<keyword evidence="2" id="KW-0011">Acute phase</keyword>
<dbReference type="GO" id="GO:0005178">
    <property type="term" value="F:integrin binding"/>
    <property type="evidence" value="ECO:0007669"/>
    <property type="project" value="TreeGrafter"/>
</dbReference>
<dbReference type="PROSITE" id="PS00023">
    <property type="entry name" value="FN2_1"/>
    <property type="match status" value="1"/>
</dbReference>
<sequence>MSGSPLTGILVALCVSSAVHCMPKSRRMAQEKVYPGIEEASSVSQDGCLENGRYYRVNEQWDRPHLSGTLLCTCLGSAGIKCKTKPDAEETCYDKINARSYRVGETYERPKDGMIWDCTCIGSGRGKISCTIANRCHEGSNSYKIGDTWRRLHDIGGYMLECVCLGNGKGEWTCKPLAERCYDNAAGTSYVVGETFEKPYQGWMMVDCTCLGEGSGRITCTSRNRCNDQDTRTSYRIGDTWTKRDSGGNTVQCLCTGNGRGEWTCERHSSLQTAILGTGTRVVTDLQEAVYRPLPLPKPPVPGSCLTDAGMTYYLGMRWVKTQGSKQMLCTCLGNGASCEEWEGHSQVYGGNSDGKPCVFPFVFMGKTYYSCTSDGRSDEQLWCSTSSDYETGHKYSFCLEKNVLVVTRGGNSNGALCHFPFLYNGHNYTDCTSDGRQDGMKWCGTTYNYDAEKRFGFCPMAAHEEVCTTSEGVMYRVGDQWDKRHDVLGHMMRCTCTGNGRGEWNCIAHSQLRDQCILDGQTYEVNETFNKLHEEGYVMNCTCFGLGRGRWKCDAIDQCQEPETKAFYQIGESWDKVIRGIPYKCYCYGNGIGELSCEPQQSYHGGNAPIQVIITETGNQPNSHPVQWNTPPSAHVVKYHLKWRPKNTRISWKEVVIPGHLNSYTIAGLKSGITYEGQLVSILRSGRREVTRFDFTTTSGSLEAWEGETTPPPPVVDISESVTEITSSSFVISWVSASDMVSGFRVEYELSEEGATPMILDLPQTATSVNIGELLPGRKYTVNVYEVPVHGDPKLILTTSQTTVPDTPTNPEVTAVDESSITVVWSKPLAPITGYRVVYTPSIEGESSEVTLPDTATSVTLGDLKPGHTYNISIYAVEEDVESKPLFIQINTAGEPERDVVPSPTDLEFYDVTDVKMVIWWRSPLREVPDFRVTVNPVGRDGPQSQELQLTVTRNTYVEVTSLKPGTLYRIHVYTVSSGAESKPLIGEHATKLDAPTNVGYRNVTEGSAVIIWGAPRATISGYRLFLSVEGSNVKQLKIPPRLSRYTLLNLRPDTQYTVTLHSEKDSVLSEGVNVTFTTGRPMRNAPRFTTDITSSSITISWSPERKVGYKLTVRPSLGGEAPRDATSDTGTIYVSGLTPGIEYTYSIQPVINGQEQGTPITRRVVTPLSPPTDLTVTPKRDTGGLKVQWTDAETPGITGYHVTCTPTSDQRGNSLEEFVSPEKNSCILENLTPGLEYNVSVFTLKDRMKSVPVSTIVTPDVPQLTDLSFVDVTDTTIGLRWTTLNHTSIMGYRITVVAAGESIPIYEDMVEPTRGYFTVHGLEPGVDYDISVTTVTDGGESEPITHTQHTAIPAPAELTFDEVGPDTLKVTWTIPSVPKPRDITHFDVRYHPSNNVDDIIERRVRGDNSIILRDLLPNTEYFVSVVYIYEERESLPVTGTQRTALDSPTSLDFSEVFTNSFTIHWLAPRALISGYRIRYQMASGGRAKEERLPPTRNHFTLTGLAPETEYIINIYARTGHVESLPLTGRQATISDAPTDLKVVSSTPTNISISWDSPPATVRYYRITYGKSGGHEAPKEFTIPGSQSTAMIQNLQPGTAYTITVYAVTGRGDSPASSIPIHITHKTAVDAPSGMEVTDVKDTSITVRWNPAQTPVTGYRVTGTPKSGHGPSFSEVVAPDQTEFTFSGLMPTNEYKLSVYALGQNGESPPLVETAVTTVDRPKDLGFSDVETTSMRISWESPDGVVTSYRVFYSSPEEGERELYPAPHGEDESAELHGLRPGTEYTIKVIAVHDQMLSTPLVGTQATAIAAPTRLEFSHVGPTTFTITWAAPKAELSGYRAVVNPKNRNGPPKEFNLAPDTTHVVVPGLMVSTVYEVQVYALKDTVTSRPVRGEITTLDHISPPRRVRISDVKDSSITLTWRSKTETITGYLIEAKPSSSGHLPLQWNVPAQERAYTITGLQPGTNYVIQIYTLNGASRSDPFTLTATTVKPVVEPPTDIRFISLTPISISFAWEPPRTRITGYYITYQELGGTPKELTPRPHAGMSYATVSGLKPGTEYIIRITALQNGQSSIALVGKATTRKLPELPVHRLPGPGILDVPEDTTDFEDNHVQLLGTSGPELPGQHGQHIYTEYQSLGGNGQHPLAHGRQPLVYVPQAGPDGVRVPVVRLDEDPVPGFPLSFAENDTGIPQQALTQTTISWRPLQHSAAYVVSCYPRTNLEEKMFQMRLPGTATSATLIGLTSGASYNVIVEALKGSLKHKILEEIITAGNSVPEDVPSSTDVCYDTFTATYHDVGAEWERMSDTGFKLWCKCLGLGSGHFRCDSSKWCHEGGNSYRIGEKWDRQAEDGHMMSCTCLGNGKGEFKCEPHESTCYDEGKVYRVGNQWQKEYLGAICTCTCHGGQQGWRCENCRRPGGNVDGILVQPVNSDAFHRYRENILRKMNIQCPIECLRPELLVETQNPEQ</sequence>
<dbReference type="FunFam" id="2.10.10.10:FF:000001">
    <property type="entry name" value="Fibronectin 1a isoform 1"/>
    <property type="match status" value="2"/>
</dbReference>
<name>A0A3B3S2E4_9TELE</name>
<feature type="domain" description="Fibronectin type-III" evidence="11">
    <location>
        <begin position="1450"/>
        <end position="1537"/>
    </location>
</feature>
<dbReference type="Proteomes" id="UP000261540">
    <property type="component" value="Unplaced"/>
</dbReference>
<feature type="disulfide bond" evidence="9">
    <location>
        <begin position="358"/>
        <end position="384"/>
    </location>
</feature>
<proteinExistence type="predicted"/>
<dbReference type="SMART" id="SM00060">
    <property type="entry name" value="FN3"/>
    <property type="match status" value="17"/>
</dbReference>
<dbReference type="GO" id="GO:0007399">
    <property type="term" value="P:nervous system development"/>
    <property type="evidence" value="ECO:0007669"/>
    <property type="project" value="TreeGrafter"/>
</dbReference>
<dbReference type="InterPro" id="IPR000562">
    <property type="entry name" value="FN_type2_dom"/>
</dbReference>
<feature type="domain" description="Fibronectin type-II" evidence="13">
    <location>
        <begin position="413"/>
        <end position="461"/>
    </location>
</feature>
<feature type="domain" description="Fibronectin type-I" evidence="12">
    <location>
        <begin position="2284"/>
        <end position="2328"/>
    </location>
</feature>
<organism evidence="14 15">
    <name type="scientific">Paramormyrops kingsleyae</name>
    <dbReference type="NCBI Taxonomy" id="1676925"/>
    <lineage>
        <taxon>Eukaryota</taxon>
        <taxon>Metazoa</taxon>
        <taxon>Chordata</taxon>
        <taxon>Craniata</taxon>
        <taxon>Vertebrata</taxon>
        <taxon>Euteleostomi</taxon>
        <taxon>Actinopterygii</taxon>
        <taxon>Neopterygii</taxon>
        <taxon>Teleostei</taxon>
        <taxon>Osteoglossocephala</taxon>
        <taxon>Osteoglossomorpha</taxon>
        <taxon>Osteoglossiformes</taxon>
        <taxon>Mormyridae</taxon>
        <taxon>Paramormyrops</taxon>
    </lineage>
</organism>
<feature type="domain" description="Fibronectin type-III" evidence="11">
    <location>
        <begin position="1632"/>
        <end position="1722"/>
    </location>
</feature>
<feature type="domain" description="Fibronectin type-I" evidence="12">
    <location>
        <begin position="558"/>
        <end position="601"/>
    </location>
</feature>
<feature type="domain" description="Fibronectin type-I" evidence="12">
    <location>
        <begin position="515"/>
        <end position="557"/>
    </location>
</feature>
<evidence type="ECO:0000256" key="7">
    <source>
        <dbReference type="ARBA" id="ARBA00023157"/>
    </source>
</evidence>
<keyword evidence="15" id="KW-1185">Reference proteome</keyword>
<dbReference type="GO" id="GO:0007044">
    <property type="term" value="P:cell-substrate junction assembly"/>
    <property type="evidence" value="ECO:0007669"/>
    <property type="project" value="TreeGrafter"/>
</dbReference>
<feature type="domain" description="Fibronectin type-I" evidence="12">
    <location>
        <begin position="179"/>
        <end position="223"/>
    </location>
</feature>
<evidence type="ECO:0000313" key="15">
    <source>
        <dbReference type="Proteomes" id="UP000261540"/>
    </source>
</evidence>
<feature type="domain" description="Fibronectin type-I" evidence="12">
    <location>
        <begin position="2329"/>
        <end position="2371"/>
    </location>
</feature>
<feature type="disulfide bond" evidence="9">
    <location>
        <begin position="418"/>
        <end position="444"/>
    </location>
</feature>
<dbReference type="InterPro" id="IPR000083">
    <property type="entry name" value="Fibronectin_type1"/>
</dbReference>
<feature type="domain" description="Fibronectin type-III" evidence="11">
    <location>
        <begin position="1904"/>
        <end position="1994"/>
    </location>
</feature>
<dbReference type="InterPro" id="IPR003961">
    <property type="entry name" value="FN3_dom"/>
</dbReference>
<feature type="domain" description="Fibronectin type-III" evidence="11">
    <location>
        <begin position="609"/>
        <end position="702"/>
    </location>
</feature>
<evidence type="ECO:0000256" key="9">
    <source>
        <dbReference type="PROSITE-ProRule" id="PRU00479"/>
    </source>
</evidence>
<feature type="signal peptide" evidence="10">
    <location>
        <begin position="1"/>
        <end position="21"/>
    </location>
</feature>
<dbReference type="PROSITE" id="PS01253">
    <property type="entry name" value="FN1_1"/>
    <property type="match status" value="4"/>
</dbReference>
<feature type="domain" description="Fibronectin type-III" evidence="11">
    <location>
        <begin position="904"/>
        <end position="995"/>
    </location>
</feature>
<feature type="domain" description="Fibronectin type-III" evidence="11">
    <location>
        <begin position="996"/>
        <end position="1083"/>
    </location>
</feature>
<dbReference type="InterPro" id="IPR050991">
    <property type="entry name" value="ECM_Regulatory_Proteins"/>
</dbReference>
<feature type="domain" description="Fibronectin type-III" evidence="11">
    <location>
        <begin position="1538"/>
        <end position="1631"/>
    </location>
</feature>
<dbReference type="GO" id="GO:0005615">
    <property type="term" value="C:extracellular space"/>
    <property type="evidence" value="ECO:0007669"/>
    <property type="project" value="UniProtKB-ARBA"/>
</dbReference>
<keyword evidence="10" id="KW-0732">Signal</keyword>
<evidence type="ECO:0000256" key="8">
    <source>
        <dbReference type="ARBA" id="ARBA00023180"/>
    </source>
</evidence>
<gene>
    <name evidence="14" type="primary">FN1</name>
</gene>
<evidence type="ECO:0000256" key="5">
    <source>
        <dbReference type="ARBA" id="ARBA00022889"/>
    </source>
</evidence>
<dbReference type="Gene3D" id="2.10.10.10">
    <property type="entry name" value="Fibronectin, type II, collagen-binding"/>
    <property type="match status" value="2"/>
</dbReference>
<dbReference type="SUPFAM" id="SSF49265">
    <property type="entry name" value="Fibronectin type III"/>
    <property type="match status" value="11"/>
</dbReference>
<dbReference type="Pfam" id="PF00040">
    <property type="entry name" value="fn2"/>
    <property type="match status" value="2"/>
</dbReference>
<feature type="domain" description="Fibronectin type-I" evidence="12">
    <location>
        <begin position="2373"/>
        <end position="2413"/>
    </location>
</feature>
<evidence type="ECO:0000259" key="11">
    <source>
        <dbReference type="PROSITE" id="PS50853"/>
    </source>
</evidence>
<feature type="domain" description="Fibronectin type-I" evidence="12">
    <location>
        <begin position="90"/>
        <end position="133"/>
    </location>
</feature>
<dbReference type="InterPro" id="IPR036943">
    <property type="entry name" value="FN_type2_sf"/>
</dbReference>
<dbReference type="FunFam" id="2.10.70.10:FF:000018">
    <property type="entry name" value="Fibronectin 1"/>
    <property type="match status" value="2"/>
</dbReference>
<dbReference type="CDD" id="cd00063">
    <property type="entry name" value="FN3"/>
    <property type="match status" value="15"/>
</dbReference>
<dbReference type="SMART" id="SM00058">
    <property type="entry name" value="FN1"/>
    <property type="match status" value="12"/>
</dbReference>
<keyword evidence="3" id="KW-0358">Heparin-binding</keyword>
<protein>
    <recommendedName>
        <fullName evidence="1">Fibronectin</fullName>
    </recommendedName>
</protein>
<feature type="domain" description="Fibronectin type-III" evidence="11">
    <location>
        <begin position="1356"/>
        <end position="1449"/>
    </location>
</feature>
<dbReference type="FunFam" id="2.60.40.10:FF:000227">
    <property type="entry name" value="Fibronectin isoform X1"/>
    <property type="match status" value="2"/>
</dbReference>
<dbReference type="GO" id="GO:0007507">
    <property type="term" value="P:heart development"/>
    <property type="evidence" value="ECO:0007669"/>
    <property type="project" value="TreeGrafter"/>
</dbReference>
<feature type="disulfide bond" evidence="9">
    <location>
        <begin position="432"/>
        <end position="459"/>
    </location>
</feature>
<dbReference type="Pfam" id="PF00039">
    <property type="entry name" value="fn1"/>
    <property type="match status" value="11"/>
</dbReference>
<feature type="domain" description="Fibronectin type-III" evidence="11">
    <location>
        <begin position="1997"/>
        <end position="2089"/>
    </location>
</feature>
<feature type="domain" description="Fibronectin type-III" evidence="11">
    <location>
        <begin position="1084"/>
        <end position="1171"/>
    </location>
</feature>
<dbReference type="InterPro" id="IPR013806">
    <property type="entry name" value="Kringle-like"/>
</dbReference>
<dbReference type="PROSITE" id="PS50853">
    <property type="entry name" value="FN3"/>
    <property type="match status" value="16"/>
</dbReference>
<evidence type="ECO:0000256" key="6">
    <source>
        <dbReference type="ARBA" id="ARBA00022960"/>
    </source>
</evidence>
<evidence type="ECO:0000259" key="13">
    <source>
        <dbReference type="PROSITE" id="PS51092"/>
    </source>
</evidence>
<dbReference type="PANTHER" id="PTHR46708:SF4">
    <property type="entry name" value="FIBRONECTIN"/>
    <property type="match status" value="1"/>
</dbReference>